<protein>
    <recommendedName>
        <fullName evidence="2">Ribonuclease H1 N-terminal domain-containing protein</fullName>
    </recommendedName>
</protein>
<proteinExistence type="predicted"/>
<organism evidence="3 4">
    <name type="scientific">Mycena alexandri</name>
    <dbReference type="NCBI Taxonomy" id="1745969"/>
    <lineage>
        <taxon>Eukaryota</taxon>
        <taxon>Fungi</taxon>
        <taxon>Dikarya</taxon>
        <taxon>Basidiomycota</taxon>
        <taxon>Agaricomycotina</taxon>
        <taxon>Agaricomycetes</taxon>
        <taxon>Agaricomycetidae</taxon>
        <taxon>Agaricales</taxon>
        <taxon>Marasmiineae</taxon>
        <taxon>Mycenaceae</taxon>
        <taxon>Mycena</taxon>
    </lineage>
</organism>
<dbReference type="Pfam" id="PF01693">
    <property type="entry name" value="Cauli_VI"/>
    <property type="match status" value="1"/>
</dbReference>
<feature type="region of interest" description="Disordered" evidence="1">
    <location>
        <begin position="157"/>
        <end position="178"/>
    </location>
</feature>
<evidence type="ECO:0000313" key="4">
    <source>
        <dbReference type="Proteomes" id="UP001218188"/>
    </source>
</evidence>
<name>A0AAD6XAF3_9AGAR</name>
<dbReference type="Proteomes" id="UP001218188">
    <property type="component" value="Unassembled WGS sequence"/>
</dbReference>
<feature type="domain" description="Ribonuclease H1 N-terminal" evidence="2">
    <location>
        <begin position="90"/>
        <end position="132"/>
    </location>
</feature>
<sequence>MSNQDQVYTVLGGSNPGVVSRPPLLSGSRDAPLMPIIIKSTTAAEANTALGLQAIFKRLGLDKVEADPEAFAQSLAASNQISDVFATAGPFYAVYRGKTQRAIYVRKFKDVEEQVHDNQYAVYHRFEFIKDALVYMVLRGNVPRMRLLGLYPKGTTDKKGSDTLTSSQPASHAKAPQKSSQMKLVDSYMRDLSGIVGVIYGSTTSAPTYQSYDLGRHTSYYLQAHGYDESAIEEIQKLWAQSDDVENFVELLTSRGMAATEVRWLWDLIRHDDNCSN</sequence>
<comment type="caution">
    <text evidence="3">The sequence shown here is derived from an EMBL/GenBank/DDBJ whole genome shotgun (WGS) entry which is preliminary data.</text>
</comment>
<evidence type="ECO:0000259" key="2">
    <source>
        <dbReference type="Pfam" id="PF01693"/>
    </source>
</evidence>
<evidence type="ECO:0000256" key="1">
    <source>
        <dbReference type="SAM" id="MobiDB-lite"/>
    </source>
</evidence>
<gene>
    <name evidence="3" type="ORF">C8F04DRAFT_1177438</name>
</gene>
<dbReference type="EMBL" id="JARJCM010000018">
    <property type="protein sequence ID" value="KAJ7041255.1"/>
    <property type="molecule type" value="Genomic_DNA"/>
</dbReference>
<dbReference type="AlphaFoldDB" id="A0AAD6XAF3"/>
<evidence type="ECO:0000313" key="3">
    <source>
        <dbReference type="EMBL" id="KAJ7041255.1"/>
    </source>
</evidence>
<dbReference type="InterPro" id="IPR011320">
    <property type="entry name" value="RNase_H1_N"/>
</dbReference>
<keyword evidence="4" id="KW-1185">Reference proteome</keyword>
<accession>A0AAD6XAF3</accession>
<reference evidence="3" key="1">
    <citation type="submission" date="2023-03" db="EMBL/GenBank/DDBJ databases">
        <title>Massive genome expansion in bonnet fungi (Mycena s.s.) driven by repeated elements and novel gene families across ecological guilds.</title>
        <authorList>
            <consortium name="Lawrence Berkeley National Laboratory"/>
            <person name="Harder C.B."/>
            <person name="Miyauchi S."/>
            <person name="Viragh M."/>
            <person name="Kuo A."/>
            <person name="Thoen E."/>
            <person name="Andreopoulos B."/>
            <person name="Lu D."/>
            <person name="Skrede I."/>
            <person name="Drula E."/>
            <person name="Henrissat B."/>
            <person name="Morin E."/>
            <person name="Kohler A."/>
            <person name="Barry K."/>
            <person name="LaButti K."/>
            <person name="Morin E."/>
            <person name="Salamov A."/>
            <person name="Lipzen A."/>
            <person name="Mereny Z."/>
            <person name="Hegedus B."/>
            <person name="Baldrian P."/>
            <person name="Stursova M."/>
            <person name="Weitz H."/>
            <person name="Taylor A."/>
            <person name="Grigoriev I.V."/>
            <person name="Nagy L.G."/>
            <person name="Martin F."/>
            <person name="Kauserud H."/>
        </authorList>
    </citation>
    <scope>NUCLEOTIDE SEQUENCE</scope>
    <source>
        <strain evidence="3">CBHHK200</strain>
    </source>
</reference>